<name>A0A1M5W158_9CLOT</name>
<feature type="domain" description="Rhodanese" evidence="1">
    <location>
        <begin position="21"/>
        <end position="102"/>
    </location>
</feature>
<dbReference type="AlphaFoldDB" id="A0A1M5W158"/>
<evidence type="ECO:0000313" key="3">
    <source>
        <dbReference type="Proteomes" id="UP000184447"/>
    </source>
</evidence>
<dbReference type="OrthoDB" id="9800872at2"/>
<gene>
    <name evidence="2" type="ORF">SAMN02745207_02612</name>
</gene>
<dbReference type="EMBL" id="FQXM01000014">
    <property type="protein sequence ID" value="SHH81201.1"/>
    <property type="molecule type" value="Genomic_DNA"/>
</dbReference>
<keyword evidence="3" id="KW-1185">Reference proteome</keyword>
<dbReference type="InterPro" id="IPR050229">
    <property type="entry name" value="GlpE_sulfurtransferase"/>
</dbReference>
<keyword evidence="2" id="KW-0808">Transferase</keyword>
<dbReference type="GO" id="GO:0016740">
    <property type="term" value="F:transferase activity"/>
    <property type="evidence" value="ECO:0007669"/>
    <property type="project" value="UniProtKB-KW"/>
</dbReference>
<dbReference type="SMART" id="SM00450">
    <property type="entry name" value="RHOD"/>
    <property type="match status" value="1"/>
</dbReference>
<accession>A0A1M5W158</accession>
<evidence type="ECO:0000313" key="2">
    <source>
        <dbReference type="EMBL" id="SHH81201.1"/>
    </source>
</evidence>
<dbReference type="InterPro" id="IPR036873">
    <property type="entry name" value="Rhodanese-like_dom_sf"/>
</dbReference>
<dbReference type="CDD" id="cd00158">
    <property type="entry name" value="RHOD"/>
    <property type="match status" value="1"/>
</dbReference>
<protein>
    <submittedName>
        <fullName evidence="2">Rhodanese-related sulfurtransferase</fullName>
    </submittedName>
</protein>
<dbReference type="Pfam" id="PF00581">
    <property type="entry name" value="Rhodanese"/>
    <property type="match status" value="1"/>
</dbReference>
<dbReference type="Gene3D" id="3.40.250.10">
    <property type="entry name" value="Rhodanese-like domain"/>
    <property type="match status" value="1"/>
</dbReference>
<dbReference type="Proteomes" id="UP000184447">
    <property type="component" value="Unassembled WGS sequence"/>
</dbReference>
<proteinExistence type="predicted"/>
<dbReference type="SUPFAM" id="SSF52821">
    <property type="entry name" value="Rhodanese/Cell cycle control phosphatase"/>
    <property type="match status" value="1"/>
</dbReference>
<dbReference type="PANTHER" id="PTHR43031:SF17">
    <property type="entry name" value="SULFURTRANSFERASE YTWF-RELATED"/>
    <property type="match status" value="1"/>
</dbReference>
<dbReference type="RefSeq" id="WP_073338862.1">
    <property type="nucleotide sequence ID" value="NZ_FQXM01000014.1"/>
</dbReference>
<dbReference type="PANTHER" id="PTHR43031">
    <property type="entry name" value="FAD-DEPENDENT OXIDOREDUCTASE"/>
    <property type="match status" value="1"/>
</dbReference>
<dbReference type="STRING" id="1121316.SAMN02745207_02612"/>
<reference evidence="2 3" key="1">
    <citation type="submission" date="2016-11" db="EMBL/GenBank/DDBJ databases">
        <authorList>
            <person name="Jaros S."/>
            <person name="Januszkiewicz K."/>
            <person name="Wedrychowicz H."/>
        </authorList>
    </citation>
    <scope>NUCLEOTIDE SEQUENCE [LARGE SCALE GENOMIC DNA]</scope>
    <source>
        <strain evidence="2 3">DSM 8605</strain>
    </source>
</reference>
<dbReference type="PROSITE" id="PS50206">
    <property type="entry name" value="RHODANESE_3"/>
    <property type="match status" value="1"/>
</dbReference>
<dbReference type="InterPro" id="IPR001763">
    <property type="entry name" value="Rhodanese-like_dom"/>
</dbReference>
<organism evidence="2 3">
    <name type="scientific">Clostridium grantii DSM 8605</name>
    <dbReference type="NCBI Taxonomy" id="1121316"/>
    <lineage>
        <taxon>Bacteria</taxon>
        <taxon>Bacillati</taxon>
        <taxon>Bacillota</taxon>
        <taxon>Clostridia</taxon>
        <taxon>Eubacteriales</taxon>
        <taxon>Clostridiaceae</taxon>
        <taxon>Clostridium</taxon>
    </lineage>
</organism>
<evidence type="ECO:0000259" key="1">
    <source>
        <dbReference type="PROSITE" id="PS50206"/>
    </source>
</evidence>
<sequence>MLNFLKNNSKKVINVNDIDTLLGKIDLIDIREPYEYNSGTLKTAKNIPMGTILNNPEKYLSKDKEYYIMCHSGARSSRTCSSLIKEGYNVVNVSGGMGSYVGTKRN</sequence>